<feature type="compositionally biased region" description="Polar residues" evidence="1">
    <location>
        <begin position="305"/>
        <end position="317"/>
    </location>
</feature>
<accession>A0ABS2M2Z9</accession>
<dbReference type="InterPro" id="IPR011050">
    <property type="entry name" value="Pectin_lyase_fold/virulence"/>
</dbReference>
<feature type="compositionally biased region" description="Basic and acidic residues" evidence="1">
    <location>
        <begin position="344"/>
        <end position="354"/>
    </location>
</feature>
<dbReference type="Proteomes" id="UP000764837">
    <property type="component" value="Unassembled WGS sequence"/>
</dbReference>
<feature type="compositionally biased region" description="Pro residues" evidence="1">
    <location>
        <begin position="244"/>
        <end position="265"/>
    </location>
</feature>
<dbReference type="SMART" id="SM00710">
    <property type="entry name" value="PbH1"/>
    <property type="match status" value="7"/>
</dbReference>
<feature type="compositionally biased region" description="Low complexity" evidence="1">
    <location>
        <begin position="320"/>
        <end position="338"/>
    </location>
</feature>
<proteinExistence type="predicted"/>
<dbReference type="PANTHER" id="PTHR24216">
    <property type="entry name" value="PAXILLIN-RELATED"/>
    <property type="match status" value="1"/>
</dbReference>
<sequence>MTGLAAVSGAVGVTGASALAGVNDRLEKAAQQFIVERGRVTGDDNGGQDPGGRAPGAQDPGGNDGKGHNGGERAVPCDPDELIAALVHANAGNGASLKLAERCTYTLTAFAPVVTPPGTSGPNGLPIITKPITIKGEGATIVRAANAEPFRILEVGVGGNLRLRDVTIKGGSATVAGGGGIRVSAGGEATLEHINVVHNRAAGAGGGIANFGITKISGKTDYGNDSPSTGAPSPEAPSTGAPSPEAPSPGAPSPEVPSPEAPSPGAPSTGVPSPEAPSPGVPSPEVPSTGAPSTGVPSPEVPNTEAPSTEAPSTEAPSNGPAAQAPGGQGAAAEPPAENTGTDKNWDDKDKGGHEGNGNTISNNSAVLNGGGIHNNGYLTVENTRLSYNVVRTSGGIAITGNGGGVSNGRVAVLDDVRIDHNLADFRGGGVLGGINSTTTVTNADISDNTASNEGGGIFSDGDFHLKHSKVDRNSVFQRGGGIFNQIGQFVIEDSRISENIVRNEHGGGIFVGTGTVVLLRTHVERNKAVGPNSQAGGIYNRGTLSLTESKVVQNDSTLPPGGIFTNNNLITVDQNSLIIKNRPTNCTGSDQPVPNCFG</sequence>
<dbReference type="InterPro" id="IPR006626">
    <property type="entry name" value="PbH1"/>
</dbReference>
<name>A0ABS2M2Z9_9ACTN</name>
<evidence type="ECO:0000256" key="1">
    <source>
        <dbReference type="SAM" id="MobiDB-lite"/>
    </source>
</evidence>
<reference evidence="2 3" key="1">
    <citation type="submission" date="2021-01" db="EMBL/GenBank/DDBJ databases">
        <title>Sequencing the genomes of 1000 actinobacteria strains.</title>
        <authorList>
            <person name="Klenk H.-P."/>
        </authorList>
    </citation>
    <scope>NUCLEOTIDE SEQUENCE [LARGE SCALE GENOMIC DNA]</scope>
    <source>
        <strain evidence="2 3">DSM 100204</strain>
    </source>
</reference>
<feature type="compositionally biased region" description="Gly residues" evidence="1">
    <location>
        <begin position="44"/>
        <end position="54"/>
    </location>
</feature>
<gene>
    <name evidence="2" type="ORF">JOD64_006057</name>
</gene>
<dbReference type="PANTHER" id="PTHR24216:SF65">
    <property type="entry name" value="PAXILLIN-LIKE PROTEIN 1"/>
    <property type="match status" value="1"/>
</dbReference>
<evidence type="ECO:0008006" key="4">
    <source>
        <dbReference type="Google" id="ProtNLM"/>
    </source>
</evidence>
<feature type="region of interest" description="Disordered" evidence="1">
    <location>
        <begin position="220"/>
        <end position="363"/>
    </location>
</feature>
<feature type="region of interest" description="Disordered" evidence="1">
    <location>
        <begin position="37"/>
        <end position="75"/>
    </location>
</feature>
<feature type="compositionally biased region" description="Pro residues" evidence="1">
    <location>
        <begin position="274"/>
        <end position="285"/>
    </location>
</feature>
<organism evidence="2 3">
    <name type="scientific">Micromonospora luteifusca</name>
    <dbReference type="NCBI Taxonomy" id="709860"/>
    <lineage>
        <taxon>Bacteria</taxon>
        <taxon>Bacillati</taxon>
        <taxon>Actinomycetota</taxon>
        <taxon>Actinomycetes</taxon>
        <taxon>Micromonosporales</taxon>
        <taxon>Micromonosporaceae</taxon>
        <taxon>Micromonospora</taxon>
    </lineage>
</organism>
<evidence type="ECO:0000313" key="3">
    <source>
        <dbReference type="Proteomes" id="UP000764837"/>
    </source>
</evidence>
<evidence type="ECO:0000313" key="2">
    <source>
        <dbReference type="EMBL" id="MBM7494835.1"/>
    </source>
</evidence>
<feature type="compositionally biased region" description="Low complexity" evidence="1">
    <location>
        <begin position="230"/>
        <end position="243"/>
    </location>
</feature>
<dbReference type="EMBL" id="JAFBBP010000001">
    <property type="protein sequence ID" value="MBM7494835.1"/>
    <property type="molecule type" value="Genomic_DNA"/>
</dbReference>
<protein>
    <recommendedName>
        <fullName evidence="4">Right-handed parallel beta-helix repeat-containing protein</fullName>
    </recommendedName>
</protein>
<dbReference type="SUPFAM" id="SSF51126">
    <property type="entry name" value="Pectin lyase-like"/>
    <property type="match status" value="2"/>
</dbReference>
<comment type="caution">
    <text evidence="2">The sequence shown here is derived from an EMBL/GenBank/DDBJ whole genome shotgun (WGS) entry which is preliminary data.</text>
</comment>
<keyword evidence="3" id="KW-1185">Reference proteome</keyword>